<comment type="caution">
    <text evidence="3">The sequence shown here is derived from an EMBL/GenBank/DDBJ whole genome shotgun (WGS) entry which is preliminary data.</text>
</comment>
<protein>
    <submittedName>
        <fullName evidence="3">EamA family transporter</fullName>
    </submittedName>
</protein>
<dbReference type="EMBL" id="QDKM01000002">
    <property type="protein sequence ID" value="PVH29971.1"/>
    <property type="molecule type" value="Genomic_DNA"/>
</dbReference>
<feature type="domain" description="EamA" evidence="2">
    <location>
        <begin position="14"/>
        <end position="146"/>
    </location>
</feature>
<name>A0A2T8HX20_9RHOB</name>
<sequence>MPTTVQFNHSQTIFGIVLMCIGVACLCVNDAIAKQLNDGYSTFQILFLRNLIAFPFALAVVLKFGGRRALRSHKPVMHLLRGLIWLCAAFIFFTSLRYLELAEATALIFVAPLFITALSALLLKEHVGIWRWSAVVIGFIGVLIVVRPGAATFQAAAILPLVTALFYAILMISARWVDPRESVWTLMLYLVGAGALLSALAMPFVWSPVQSADLWLFFAIAFFGTAGMTMMTQAFRFAPASVVASLDYTAMIWATLLGWVFWMELPDTLTFVGAAIIIASGGIIILRERANAQG</sequence>
<dbReference type="AlphaFoldDB" id="A0A2T8HX20"/>
<feature type="domain" description="EamA" evidence="2">
    <location>
        <begin position="156"/>
        <end position="280"/>
    </location>
</feature>
<dbReference type="InterPro" id="IPR000620">
    <property type="entry name" value="EamA_dom"/>
</dbReference>
<dbReference type="PANTHER" id="PTHR22911:SF103">
    <property type="entry name" value="BLR2811 PROTEIN"/>
    <property type="match status" value="1"/>
</dbReference>
<evidence type="ECO:0000256" key="1">
    <source>
        <dbReference type="SAM" id="Phobius"/>
    </source>
</evidence>
<feature type="transmembrane region" description="Helical" evidence="1">
    <location>
        <begin position="186"/>
        <end position="206"/>
    </location>
</feature>
<reference evidence="3 4" key="1">
    <citation type="submission" date="2018-04" db="EMBL/GenBank/DDBJ databases">
        <title>Pararhodobacter oceanense sp. nov., isolated from marine intertidal sediment.</title>
        <authorList>
            <person name="Wang X.-L."/>
            <person name="Du Z.-J."/>
        </authorList>
    </citation>
    <scope>NUCLEOTIDE SEQUENCE [LARGE SCALE GENOMIC DNA]</scope>
    <source>
        <strain evidence="3 4">AM505</strain>
    </source>
</reference>
<feature type="transmembrane region" description="Helical" evidence="1">
    <location>
        <begin position="212"/>
        <end position="230"/>
    </location>
</feature>
<feature type="transmembrane region" description="Helical" evidence="1">
    <location>
        <begin position="152"/>
        <end position="174"/>
    </location>
</feature>
<gene>
    <name evidence="3" type="ORF">DDE20_05680</name>
</gene>
<organism evidence="3 4">
    <name type="scientific">Pararhodobacter oceanensis</name>
    <dbReference type="NCBI Taxonomy" id="2172121"/>
    <lineage>
        <taxon>Bacteria</taxon>
        <taxon>Pseudomonadati</taxon>
        <taxon>Pseudomonadota</taxon>
        <taxon>Alphaproteobacteria</taxon>
        <taxon>Rhodobacterales</taxon>
        <taxon>Paracoccaceae</taxon>
        <taxon>Pararhodobacter</taxon>
    </lineage>
</organism>
<dbReference type="OrthoDB" id="9812899at2"/>
<keyword evidence="4" id="KW-1185">Reference proteome</keyword>
<dbReference type="RefSeq" id="WP_116557498.1">
    <property type="nucleotide sequence ID" value="NZ_QDKM01000002.1"/>
</dbReference>
<feature type="transmembrane region" description="Helical" evidence="1">
    <location>
        <begin position="268"/>
        <end position="286"/>
    </location>
</feature>
<dbReference type="SUPFAM" id="SSF103481">
    <property type="entry name" value="Multidrug resistance efflux transporter EmrE"/>
    <property type="match status" value="2"/>
</dbReference>
<accession>A0A2T8HX20</accession>
<evidence type="ECO:0000259" key="2">
    <source>
        <dbReference type="Pfam" id="PF00892"/>
    </source>
</evidence>
<dbReference type="PANTHER" id="PTHR22911">
    <property type="entry name" value="ACYL-MALONYL CONDENSING ENZYME-RELATED"/>
    <property type="match status" value="1"/>
</dbReference>
<feature type="transmembrane region" description="Helical" evidence="1">
    <location>
        <begin position="104"/>
        <end position="122"/>
    </location>
</feature>
<feature type="transmembrane region" description="Helical" evidence="1">
    <location>
        <begin position="78"/>
        <end position="98"/>
    </location>
</feature>
<evidence type="ECO:0000313" key="3">
    <source>
        <dbReference type="EMBL" id="PVH29971.1"/>
    </source>
</evidence>
<feature type="transmembrane region" description="Helical" evidence="1">
    <location>
        <begin position="242"/>
        <end position="262"/>
    </location>
</feature>
<dbReference type="Gene3D" id="1.10.3730.20">
    <property type="match status" value="1"/>
</dbReference>
<proteinExistence type="predicted"/>
<dbReference type="Pfam" id="PF00892">
    <property type="entry name" value="EamA"/>
    <property type="match status" value="2"/>
</dbReference>
<evidence type="ECO:0000313" key="4">
    <source>
        <dbReference type="Proteomes" id="UP000245911"/>
    </source>
</evidence>
<dbReference type="Proteomes" id="UP000245911">
    <property type="component" value="Unassembled WGS sequence"/>
</dbReference>
<keyword evidence="1" id="KW-1133">Transmembrane helix</keyword>
<feature type="transmembrane region" description="Helical" evidence="1">
    <location>
        <begin position="45"/>
        <end position="66"/>
    </location>
</feature>
<dbReference type="InterPro" id="IPR037185">
    <property type="entry name" value="EmrE-like"/>
</dbReference>
<keyword evidence="1" id="KW-0472">Membrane</keyword>
<keyword evidence="1" id="KW-0812">Transmembrane</keyword>
<dbReference type="GO" id="GO:0016020">
    <property type="term" value="C:membrane"/>
    <property type="evidence" value="ECO:0007669"/>
    <property type="project" value="InterPro"/>
</dbReference>
<feature type="transmembrane region" description="Helical" evidence="1">
    <location>
        <begin position="129"/>
        <end position="146"/>
    </location>
</feature>
<feature type="transmembrane region" description="Helical" evidence="1">
    <location>
        <begin position="12"/>
        <end position="33"/>
    </location>
</feature>